<sequence length="406" mass="41851">MGSIIEMVVFLAASAILTVYSIREDIQKHRASLLATEGQNEAVIADALGSWANENYSTLLTQYTQSGNSTLTAPTIADLQTAGNLKQMYRAGPFWGGSYTIQMSMLPAGCTETAGNCHVSWIFYPSLPYTRDGKPDVSGAAQIALAASSQGAQFGYSSTRNAATISGISGAWTASNPLTGTPAAAILATNGPNADGNSLYIRRDGSLTWTGDQNVNGVSLHNVNSIDATGTIAAPAVSASNVAVSNAVRTPSTLYVQNAVGSAPAPIDTGAAAVHGNATVYGALEVANTATPRASCTSTAGTTRIAANADGSGQLLSCLYNQWVPVSGPAPRYQYYTVGYGTYVPAPQCSAGGSPQILLVPQSFYVNTTAQINAYTTGTGPWTVYLTDGSNANIGAQGVVETYCAY</sequence>
<organism evidence="1 2">
    <name type="scientific">Paraburkholderia caffeinitolerans</name>
    <dbReference type="NCBI Taxonomy" id="1723730"/>
    <lineage>
        <taxon>Bacteria</taxon>
        <taxon>Pseudomonadati</taxon>
        <taxon>Pseudomonadota</taxon>
        <taxon>Betaproteobacteria</taxon>
        <taxon>Burkholderiales</taxon>
        <taxon>Burkholderiaceae</taxon>
        <taxon>Paraburkholderia</taxon>
    </lineage>
</organism>
<protein>
    <recommendedName>
        <fullName evidence="3">Bacterial shufflon protein N-terminal domain-containing protein</fullName>
    </recommendedName>
</protein>
<keyword evidence="2" id="KW-1185">Reference proteome</keyword>
<evidence type="ECO:0000313" key="2">
    <source>
        <dbReference type="Proteomes" id="UP000494119"/>
    </source>
</evidence>
<dbReference type="AlphaFoldDB" id="A0A6J5GSB1"/>
<evidence type="ECO:0008006" key="3">
    <source>
        <dbReference type="Google" id="ProtNLM"/>
    </source>
</evidence>
<name>A0A6J5GSB1_9BURK</name>
<reference evidence="1 2" key="1">
    <citation type="submission" date="2020-04" db="EMBL/GenBank/DDBJ databases">
        <authorList>
            <person name="De Canck E."/>
        </authorList>
    </citation>
    <scope>NUCLEOTIDE SEQUENCE [LARGE SCALE GENOMIC DNA]</scope>
    <source>
        <strain evidence="1 2">LMG 28688</strain>
    </source>
</reference>
<dbReference type="EMBL" id="CADIKL010000045">
    <property type="protein sequence ID" value="CAB3805106.1"/>
    <property type="molecule type" value="Genomic_DNA"/>
</dbReference>
<dbReference type="RefSeq" id="WP_175197786.1">
    <property type="nucleotide sequence ID" value="NZ_CADIKL010000045.1"/>
</dbReference>
<gene>
    <name evidence="1" type="ORF">LMG28688_06114</name>
</gene>
<evidence type="ECO:0000313" key="1">
    <source>
        <dbReference type="EMBL" id="CAB3805106.1"/>
    </source>
</evidence>
<accession>A0A6J5GSB1</accession>
<dbReference type="Proteomes" id="UP000494119">
    <property type="component" value="Unassembled WGS sequence"/>
</dbReference>
<proteinExistence type="predicted"/>